<protein>
    <submittedName>
        <fullName evidence="2">Uncharacterized protein</fullName>
    </submittedName>
</protein>
<evidence type="ECO:0000313" key="3">
    <source>
        <dbReference type="Proteomes" id="UP000249577"/>
    </source>
</evidence>
<evidence type="ECO:0000256" key="1">
    <source>
        <dbReference type="SAM" id="Phobius"/>
    </source>
</evidence>
<feature type="transmembrane region" description="Helical" evidence="1">
    <location>
        <begin position="74"/>
        <end position="94"/>
    </location>
</feature>
<organism evidence="2 3">
    <name type="scientific">Ancylobacter novellus</name>
    <name type="common">Thiobacillus novellus</name>
    <dbReference type="NCBI Taxonomy" id="921"/>
    <lineage>
        <taxon>Bacteria</taxon>
        <taxon>Pseudomonadati</taxon>
        <taxon>Pseudomonadota</taxon>
        <taxon>Alphaproteobacteria</taxon>
        <taxon>Hyphomicrobiales</taxon>
        <taxon>Xanthobacteraceae</taxon>
        <taxon>Ancylobacter</taxon>
    </lineage>
</organism>
<gene>
    <name evidence="2" type="ORF">DI565_14490</name>
</gene>
<keyword evidence="1" id="KW-0472">Membrane</keyword>
<keyword evidence="1" id="KW-1133">Transmembrane helix</keyword>
<dbReference type="AlphaFoldDB" id="A0A2W5M204"/>
<keyword evidence="1" id="KW-0812">Transmembrane</keyword>
<dbReference type="EMBL" id="QFPN01000007">
    <property type="protein sequence ID" value="PZQ13737.1"/>
    <property type="molecule type" value="Genomic_DNA"/>
</dbReference>
<sequence>MAAIEPNVVALAWFALFASVASLGFYMVAGLLPLETRPDLTARPSRLVLAGATALAFVVLVVGAALYGVEHLRWTSVVIVTGLALLFAPALFNLWPSESRDGPAGLALTLAVLVAAVGALQAVGGVYAA</sequence>
<evidence type="ECO:0000313" key="2">
    <source>
        <dbReference type="EMBL" id="PZQ13737.1"/>
    </source>
</evidence>
<name>A0A2W5M204_ANCNO</name>
<comment type="caution">
    <text evidence="2">The sequence shown here is derived from an EMBL/GenBank/DDBJ whole genome shotgun (WGS) entry which is preliminary data.</text>
</comment>
<proteinExistence type="predicted"/>
<dbReference type="Proteomes" id="UP000249577">
    <property type="component" value="Unassembled WGS sequence"/>
</dbReference>
<feature type="transmembrane region" description="Helical" evidence="1">
    <location>
        <begin position="46"/>
        <end position="68"/>
    </location>
</feature>
<accession>A0A2W5M204</accession>
<feature type="transmembrane region" description="Helical" evidence="1">
    <location>
        <begin position="106"/>
        <end position="128"/>
    </location>
</feature>
<feature type="transmembrane region" description="Helical" evidence="1">
    <location>
        <begin position="12"/>
        <end position="34"/>
    </location>
</feature>
<reference evidence="2 3" key="1">
    <citation type="submission" date="2017-08" db="EMBL/GenBank/DDBJ databases">
        <title>Infants hospitalized years apart are colonized by the same room-sourced microbial strains.</title>
        <authorList>
            <person name="Brooks B."/>
            <person name="Olm M.R."/>
            <person name="Firek B.A."/>
            <person name="Baker R."/>
            <person name="Thomas B.C."/>
            <person name="Morowitz M.J."/>
            <person name="Banfield J.F."/>
        </authorList>
    </citation>
    <scope>NUCLEOTIDE SEQUENCE [LARGE SCALE GENOMIC DNA]</scope>
    <source>
        <strain evidence="2">S2_005_003_R2_43</strain>
    </source>
</reference>